<dbReference type="EMBL" id="QBIY01012535">
    <property type="protein sequence ID" value="RXN24475.1"/>
    <property type="molecule type" value="Genomic_DNA"/>
</dbReference>
<accession>A0A498N6D7</accession>
<reference evidence="1 2" key="1">
    <citation type="submission" date="2018-03" db="EMBL/GenBank/DDBJ databases">
        <title>Draft genome sequence of Rohu Carp (Labeo rohita).</title>
        <authorList>
            <person name="Das P."/>
            <person name="Kushwaha B."/>
            <person name="Joshi C.G."/>
            <person name="Kumar D."/>
            <person name="Nagpure N.S."/>
            <person name="Sahoo L."/>
            <person name="Das S.P."/>
            <person name="Bit A."/>
            <person name="Patnaik S."/>
            <person name="Meher P.K."/>
            <person name="Jayasankar P."/>
            <person name="Koringa P.G."/>
            <person name="Patel N.V."/>
            <person name="Hinsu A.T."/>
            <person name="Kumar R."/>
            <person name="Pandey M."/>
            <person name="Agarwal S."/>
            <person name="Srivastava S."/>
            <person name="Singh M."/>
            <person name="Iquebal M.A."/>
            <person name="Jaiswal S."/>
            <person name="Angadi U.B."/>
            <person name="Kumar N."/>
            <person name="Raza M."/>
            <person name="Shah T.M."/>
            <person name="Rai A."/>
            <person name="Jena J.K."/>
        </authorList>
    </citation>
    <scope>NUCLEOTIDE SEQUENCE [LARGE SCALE GENOMIC DNA]</scope>
    <source>
        <strain evidence="1">DASCIFA01</strain>
        <tissue evidence="1">Testis</tissue>
    </source>
</reference>
<protein>
    <submittedName>
        <fullName evidence="1">Phosphofurin acidic cluster sorting 2-like isoform X1</fullName>
    </submittedName>
</protein>
<dbReference type="STRING" id="84645.A0A498N6D7"/>
<sequence length="77" mass="7410">MMAVAVDTGGVQAAFMNPGVGASAAVAPGGSAMAGAVGSGSGAAGLGPIMPVPMNLFATWEIDRSSPSCVPRLVEFS</sequence>
<evidence type="ECO:0000313" key="1">
    <source>
        <dbReference type="EMBL" id="RXN24475.1"/>
    </source>
</evidence>
<dbReference type="AlphaFoldDB" id="A0A498N6D7"/>
<dbReference type="Proteomes" id="UP000290572">
    <property type="component" value="Unassembled WGS sequence"/>
</dbReference>
<gene>
    <name evidence="1" type="ORF">ROHU_006112</name>
</gene>
<evidence type="ECO:0000313" key="2">
    <source>
        <dbReference type="Proteomes" id="UP000290572"/>
    </source>
</evidence>
<name>A0A498N6D7_LABRO</name>
<comment type="caution">
    <text evidence="1">The sequence shown here is derived from an EMBL/GenBank/DDBJ whole genome shotgun (WGS) entry which is preliminary data.</text>
</comment>
<organism evidence="1 2">
    <name type="scientific">Labeo rohita</name>
    <name type="common">Indian major carp</name>
    <name type="synonym">Cyprinus rohita</name>
    <dbReference type="NCBI Taxonomy" id="84645"/>
    <lineage>
        <taxon>Eukaryota</taxon>
        <taxon>Metazoa</taxon>
        <taxon>Chordata</taxon>
        <taxon>Craniata</taxon>
        <taxon>Vertebrata</taxon>
        <taxon>Euteleostomi</taxon>
        <taxon>Actinopterygii</taxon>
        <taxon>Neopterygii</taxon>
        <taxon>Teleostei</taxon>
        <taxon>Ostariophysi</taxon>
        <taxon>Cypriniformes</taxon>
        <taxon>Cyprinidae</taxon>
        <taxon>Labeoninae</taxon>
        <taxon>Labeonini</taxon>
        <taxon>Labeo</taxon>
    </lineage>
</organism>
<keyword evidence="2" id="KW-1185">Reference proteome</keyword>
<proteinExistence type="predicted"/>